<proteinExistence type="predicted"/>
<dbReference type="InterPro" id="IPR024977">
    <property type="entry name" value="Apc4-like_WD40_dom"/>
</dbReference>
<keyword evidence="2" id="KW-0677">Repeat</keyword>
<dbReference type="OrthoDB" id="47802at2759"/>
<evidence type="ECO:0000256" key="2">
    <source>
        <dbReference type="ARBA" id="ARBA00022737"/>
    </source>
</evidence>
<dbReference type="EMBL" id="JAGRRH010000013">
    <property type="protein sequence ID" value="KAG7360781.1"/>
    <property type="molecule type" value="Genomic_DNA"/>
</dbReference>
<comment type="caution">
    <text evidence="5">The sequence shown here is derived from an EMBL/GenBank/DDBJ whole genome shotgun (WGS) entry which is preliminary data.</text>
</comment>
<name>A0A9K3LH31_9STRA</name>
<reference evidence="5" key="1">
    <citation type="journal article" date="2021" name="Sci. Rep.">
        <title>Diploid genomic architecture of Nitzschia inconspicua, an elite biomass production diatom.</title>
        <authorList>
            <person name="Oliver A."/>
            <person name="Podell S."/>
            <person name="Pinowska A."/>
            <person name="Traller J.C."/>
            <person name="Smith S.R."/>
            <person name="McClure R."/>
            <person name="Beliaev A."/>
            <person name="Bohutskyi P."/>
            <person name="Hill E.A."/>
            <person name="Rabines A."/>
            <person name="Zheng H."/>
            <person name="Allen L.Z."/>
            <person name="Kuo A."/>
            <person name="Grigoriev I.V."/>
            <person name="Allen A.E."/>
            <person name="Hazlebeck D."/>
            <person name="Allen E.E."/>
        </authorList>
    </citation>
    <scope>NUCLEOTIDE SEQUENCE</scope>
    <source>
        <strain evidence="5">Hildebrandi</strain>
    </source>
</reference>
<protein>
    <submittedName>
        <fullName evidence="5">Anaphase-promoting complex subunit 11 RING-H2 finger-domain containing protein</fullName>
    </submittedName>
</protein>
<dbReference type="Pfam" id="PF12894">
    <property type="entry name" value="ANAPC4_WD40"/>
    <property type="match status" value="1"/>
</dbReference>
<dbReference type="PANTHER" id="PTHR22839:SF0">
    <property type="entry name" value="THO COMPLEX SUBUNIT 3"/>
    <property type="match status" value="1"/>
</dbReference>
<keyword evidence="1" id="KW-0853">WD repeat</keyword>
<dbReference type="PANTHER" id="PTHR22839">
    <property type="entry name" value="THO COMPLEX SUBUNIT 3 THO3"/>
    <property type="match status" value="1"/>
</dbReference>
<dbReference type="InterPro" id="IPR001680">
    <property type="entry name" value="WD40_rpt"/>
</dbReference>
<dbReference type="InterPro" id="IPR040132">
    <property type="entry name" value="Tex1/THOC3"/>
</dbReference>
<dbReference type="GO" id="GO:0000445">
    <property type="term" value="C:THO complex part of transcription export complex"/>
    <property type="evidence" value="ECO:0007669"/>
    <property type="project" value="TreeGrafter"/>
</dbReference>
<dbReference type="Proteomes" id="UP000693970">
    <property type="component" value="Unassembled WGS sequence"/>
</dbReference>
<gene>
    <name evidence="5" type="ORF">IV203_035880</name>
</gene>
<evidence type="ECO:0000259" key="4">
    <source>
        <dbReference type="Pfam" id="PF12894"/>
    </source>
</evidence>
<accession>A0A9K3LH31</accession>
<evidence type="ECO:0000256" key="3">
    <source>
        <dbReference type="SAM" id="MobiDB-lite"/>
    </source>
</evidence>
<reference evidence="5" key="2">
    <citation type="submission" date="2021-04" db="EMBL/GenBank/DDBJ databases">
        <authorList>
            <person name="Podell S."/>
        </authorList>
    </citation>
    <scope>NUCLEOTIDE SEQUENCE</scope>
    <source>
        <strain evidence="5">Hildebrandi</strain>
    </source>
</reference>
<feature type="compositionally biased region" description="Basic and acidic residues" evidence="3">
    <location>
        <begin position="125"/>
        <end position="138"/>
    </location>
</feature>
<feature type="compositionally biased region" description="Polar residues" evidence="3">
    <location>
        <begin position="66"/>
        <end position="79"/>
    </location>
</feature>
<dbReference type="SMART" id="SM00320">
    <property type="entry name" value="WD40"/>
    <property type="match status" value="9"/>
</dbReference>
<evidence type="ECO:0000313" key="6">
    <source>
        <dbReference type="Proteomes" id="UP000693970"/>
    </source>
</evidence>
<dbReference type="GO" id="GO:0006406">
    <property type="term" value="P:mRNA export from nucleus"/>
    <property type="evidence" value="ECO:0007669"/>
    <property type="project" value="InterPro"/>
</dbReference>
<feature type="compositionally biased region" description="Polar residues" evidence="3">
    <location>
        <begin position="101"/>
        <end position="110"/>
    </location>
</feature>
<evidence type="ECO:0000313" key="5">
    <source>
        <dbReference type="EMBL" id="KAG7360781.1"/>
    </source>
</evidence>
<dbReference type="AlphaFoldDB" id="A0A9K3LH31"/>
<sequence>MGSCASKPQHPPLHERLDEYDEKQFALIEARKWSLDRQKRWWKYQLGRKTSSSSDNDEVIIWGPSGASTTELESARTSPTSEQTLTTNLSTTFTNTQTLQHSNEGFQNYSDGRDSYRRSTISSERLPKSHTPNDGKVDGWKVKRHGQALQLRLAKHRFLQLAVNRQTSLIATQDSKDAISPLSLDSSFFTNAGEPRKQNVFQVKKRDLINSGEKENTFDESKGIIWKEITRENNVTAIAMARFPSEASSFFNPLLLAFGDEQGVIVVTQITDTNLSNPEEQQEGAAALEFSIEARVRSLDFGDHGSLVAGGDACQAWILQVVFEGDSLEKLVVLRHFERIDRIYDVKFSRDARFLAIGGFDGKCAIVPMTSVWEDRKSCNEDDSLKQVFDDSTIELSRPGLIHCLDWSPKYLAVASNKHCALYDARTFELVHETSRRLTTIQALTFNNDGSYLAVGEREVVILEGEHPFRIHCEISNTPSDTKFSQFRYRITSLCWSPCGAFLAVAGSDGACLVVETKGFALVHQIQRKESINALSWHHQYLVLSDESRNIALVKPGIDGGERSQMDDYSSAASSSHFSASTNSGWVLQDDAFRDIDDCTSSGLPQDDKSQSNVTAVSFSQRRTSAYLAYAADDCSLTIMTTRDWKVVFQIEFAKPIRSLAFSNSSNLLAMGGDESILYVLSVPTRSMILNTIMTSPIHSVAFSKRDERLSIGVEDGLLSMLVVDAEFEPSGEIDASESAVLCQAWSSKTLAIGRRDGTVTLFDTEKAFCNFFIPLAEFSSNHNIRSLSFGVSDNFLAIGGEVGISILSRKGGWVLCNQMKTGSKILALNWSPAGRFLAFGGSNQCFQVCDTITWVEMSEVKQELPAIFLSQNSVVTSLDWSLDCKWMAIGCFGSGVHVLNTSNWKLLTVSPMTYGLKSASSEGNESTES</sequence>
<feature type="domain" description="Anaphase-promoting complex subunit 4-like WD40" evidence="4">
    <location>
        <begin position="490"/>
        <end position="539"/>
    </location>
</feature>
<keyword evidence="6" id="KW-1185">Reference proteome</keyword>
<feature type="region of interest" description="Disordered" evidence="3">
    <location>
        <begin position="49"/>
        <end position="79"/>
    </location>
</feature>
<feature type="region of interest" description="Disordered" evidence="3">
    <location>
        <begin position="100"/>
        <end position="138"/>
    </location>
</feature>
<organism evidence="5 6">
    <name type="scientific">Nitzschia inconspicua</name>
    <dbReference type="NCBI Taxonomy" id="303405"/>
    <lineage>
        <taxon>Eukaryota</taxon>
        <taxon>Sar</taxon>
        <taxon>Stramenopiles</taxon>
        <taxon>Ochrophyta</taxon>
        <taxon>Bacillariophyta</taxon>
        <taxon>Bacillariophyceae</taxon>
        <taxon>Bacillariophycidae</taxon>
        <taxon>Bacillariales</taxon>
        <taxon>Bacillariaceae</taxon>
        <taxon>Nitzschia</taxon>
    </lineage>
</organism>
<evidence type="ECO:0000256" key="1">
    <source>
        <dbReference type="ARBA" id="ARBA00022574"/>
    </source>
</evidence>